<accession>A0ABV6Z3Z6</accession>
<reference evidence="1 2" key="1">
    <citation type="submission" date="2024-09" db="EMBL/GenBank/DDBJ databases">
        <title>Laminarin stimulates single cell rates of sulfate reduction while oxygen inhibits transcriptomic activity in coastal marine sediment.</title>
        <authorList>
            <person name="Lindsay M."/>
            <person name="Orcutt B."/>
            <person name="Emerson D."/>
            <person name="Stepanauskas R."/>
            <person name="D'Angelo T."/>
        </authorList>
    </citation>
    <scope>NUCLEOTIDE SEQUENCE [LARGE SCALE GENOMIC DNA]</scope>
    <source>
        <strain evidence="1">SAG AM-311-K15</strain>
    </source>
</reference>
<dbReference type="Gene3D" id="3.40.50.740">
    <property type="match status" value="1"/>
</dbReference>
<sequence>MTTPFSFISGRRDDIIGQQYPLADHVLASGLCEATIPLPARVCNLKGWLVYGTNLLHTLPKPEQTIEAIDHLDLIAVVDILPAEITGYADVVLP</sequence>
<gene>
    <name evidence="1" type="ORF">ACFL27_23460</name>
</gene>
<evidence type="ECO:0000313" key="2">
    <source>
        <dbReference type="Proteomes" id="UP001594351"/>
    </source>
</evidence>
<dbReference type="SUPFAM" id="SSF53706">
    <property type="entry name" value="Formate dehydrogenase/DMSO reductase, domains 1-3"/>
    <property type="match status" value="1"/>
</dbReference>
<feature type="non-terminal residue" evidence="1">
    <location>
        <position position="94"/>
    </location>
</feature>
<protein>
    <submittedName>
        <fullName evidence="1">Nitrate reductase</fullName>
    </submittedName>
</protein>
<dbReference type="Proteomes" id="UP001594351">
    <property type="component" value="Unassembled WGS sequence"/>
</dbReference>
<keyword evidence="2" id="KW-1185">Reference proteome</keyword>
<comment type="caution">
    <text evidence="1">The sequence shown here is derived from an EMBL/GenBank/DDBJ whole genome shotgun (WGS) entry which is preliminary data.</text>
</comment>
<organism evidence="1 2">
    <name type="scientific">candidate division CSSED10-310 bacterium</name>
    <dbReference type="NCBI Taxonomy" id="2855610"/>
    <lineage>
        <taxon>Bacteria</taxon>
        <taxon>Bacteria division CSSED10-310</taxon>
    </lineage>
</organism>
<name>A0ABV6Z3Z6_UNCC1</name>
<proteinExistence type="predicted"/>
<dbReference type="EMBL" id="JBHPBY010000437">
    <property type="protein sequence ID" value="MFC1853166.1"/>
    <property type="molecule type" value="Genomic_DNA"/>
</dbReference>
<evidence type="ECO:0000313" key="1">
    <source>
        <dbReference type="EMBL" id="MFC1853166.1"/>
    </source>
</evidence>